<dbReference type="GO" id="GO:0008933">
    <property type="term" value="F:peptidoglycan lytic transglycosylase activity"/>
    <property type="evidence" value="ECO:0007669"/>
    <property type="project" value="InterPro"/>
</dbReference>
<dbReference type="CDD" id="cd01009">
    <property type="entry name" value="PBP2_YfhD_N"/>
    <property type="match status" value="1"/>
</dbReference>
<evidence type="ECO:0000256" key="4">
    <source>
        <dbReference type="ARBA" id="ARBA00023237"/>
    </source>
</evidence>
<dbReference type="SUPFAM" id="SSF53850">
    <property type="entry name" value="Periplasmic binding protein-like II"/>
    <property type="match status" value="1"/>
</dbReference>
<keyword evidence="7" id="KW-1185">Reference proteome</keyword>
<dbReference type="InterPro" id="IPR023346">
    <property type="entry name" value="Lysozyme-like_dom_sf"/>
</dbReference>
<protein>
    <submittedName>
        <fullName evidence="6">Membrane-bound lytic murein transglycosylase F</fullName>
        <ecNumber evidence="6">4.2.2.-</ecNumber>
    </submittedName>
</protein>
<dbReference type="Gene3D" id="3.40.190.10">
    <property type="entry name" value="Periplasmic binding protein-like II"/>
    <property type="match status" value="2"/>
</dbReference>
<keyword evidence="6" id="KW-0456">Lyase</keyword>
<dbReference type="GO" id="GO:0009279">
    <property type="term" value="C:cell outer membrane"/>
    <property type="evidence" value="ECO:0007669"/>
    <property type="project" value="UniProtKB-SubCell"/>
</dbReference>
<evidence type="ECO:0000256" key="3">
    <source>
        <dbReference type="ARBA" id="ARBA00022729"/>
    </source>
</evidence>
<dbReference type="Gene3D" id="1.10.530.10">
    <property type="match status" value="1"/>
</dbReference>
<dbReference type="Pfam" id="PF00497">
    <property type="entry name" value="SBP_bac_3"/>
    <property type="match status" value="1"/>
</dbReference>
<comment type="subcellular location">
    <subcellularLocation>
        <location evidence="1">Cell outer membrane</location>
        <topology evidence="1">Peripheral membrane protein</topology>
    </subcellularLocation>
</comment>
<keyword evidence="3" id="KW-0732">Signal</keyword>
<accession>A0A6M4H9W0</accession>
<sequence>MARILLCLVLLCAGCDMGSKPVAPIEERGALVVLTINGPETYFEDAQGHPSGFEHDLVVLFAKELGTKVEFITTDSPSKVEAAIKRGTAHLAAAALVRRLDFPGGITWGPTYLTLKHQIVYRAADPKPKALPDISGKRVGVVEESQADALLSEPPKLAVPIERMPPGTTTMELLASVAEGKLDYALVESNRFTLARKHFPQLDLAFDLGKPEQYAWLVSTVDKKRIVDAAKPFFERITKDGTLTRLVDRYYGHAVRISAIDSGTLLERIQTMLPSLKPAFIAAEVATGVDWRLLAAVGYQESHWDASATSPTGVRGLMMLTEETALRLKVKDRLSASESILGGARYLALLKETLPPRIVEPDRTFLALAAYNLGIGHLEDARILAQRSGLSPDQWHDVKQVIRRLADPAVYHTLKHGFARGHEGLQFVDNVRNYLDILDRIEPRVANVQSVSREPSPDKSAPPVAR</sequence>
<comment type="similarity">
    <text evidence="2">Belongs to the transglycosylase Slt family.</text>
</comment>
<dbReference type="InterPro" id="IPR008258">
    <property type="entry name" value="Transglycosylase_SLT_dom_1"/>
</dbReference>
<name>A0A6M4H9W0_9PROT</name>
<reference evidence="6 7" key="1">
    <citation type="submission" date="2020-04" db="EMBL/GenBank/DDBJ databases">
        <title>Usitatibacter rugosus gen. nov., sp. nov. and Usitatibacter palustris sp. nov., novel members of Usitatibacteraceae fam. nov. within the order Nitrosomonadales isolated from soil.</title>
        <authorList>
            <person name="Huber K.J."/>
            <person name="Neumann-Schaal M."/>
            <person name="Geppert A."/>
            <person name="Luckner M."/>
            <person name="Wanner G."/>
            <person name="Overmann J."/>
        </authorList>
    </citation>
    <scope>NUCLEOTIDE SEQUENCE [LARGE SCALE GENOMIC DNA]</scope>
    <source>
        <strain evidence="6 7">Swamp67</strain>
    </source>
</reference>
<dbReference type="PROSITE" id="PS00922">
    <property type="entry name" value="TRANSGLYCOSYLASE"/>
    <property type="match status" value="1"/>
</dbReference>
<dbReference type="SUPFAM" id="SSF53955">
    <property type="entry name" value="Lysozyme-like"/>
    <property type="match status" value="1"/>
</dbReference>
<dbReference type="AlphaFoldDB" id="A0A6M4H9W0"/>
<dbReference type="CDD" id="cd13403">
    <property type="entry name" value="MLTF-like"/>
    <property type="match status" value="1"/>
</dbReference>
<dbReference type="EMBL" id="CP053073">
    <property type="protein sequence ID" value="QJR15503.1"/>
    <property type="molecule type" value="Genomic_DNA"/>
</dbReference>
<evidence type="ECO:0000313" key="6">
    <source>
        <dbReference type="EMBL" id="QJR15503.1"/>
    </source>
</evidence>
<dbReference type="InParanoid" id="A0A6M4H9W0"/>
<dbReference type="SMART" id="SM00062">
    <property type="entry name" value="PBPb"/>
    <property type="match status" value="1"/>
</dbReference>
<keyword evidence="4" id="KW-0472">Membrane</keyword>
<proteinExistence type="inferred from homology"/>
<dbReference type="PANTHER" id="PTHR35936:SF32">
    <property type="entry name" value="MEMBRANE-BOUND LYTIC MUREIN TRANSGLYCOSYLASE F"/>
    <property type="match status" value="1"/>
</dbReference>
<dbReference type="Pfam" id="PF01464">
    <property type="entry name" value="SLT"/>
    <property type="match status" value="1"/>
</dbReference>
<dbReference type="FunCoup" id="A0A6M4H9W0">
    <property type="interactions" value="32"/>
</dbReference>
<dbReference type="InterPro" id="IPR000189">
    <property type="entry name" value="Transglyc_AS"/>
</dbReference>
<dbReference type="EC" id="4.2.2.-" evidence="6"/>
<gene>
    <name evidence="6" type="primary">mltF_2</name>
    <name evidence="6" type="ORF">DSM104440_02324</name>
</gene>
<feature type="domain" description="Solute-binding protein family 3/N-terminal" evidence="5">
    <location>
        <begin position="30"/>
        <end position="254"/>
    </location>
</feature>
<dbReference type="RefSeq" id="WP_171162833.1">
    <property type="nucleotide sequence ID" value="NZ_CP053073.1"/>
</dbReference>
<dbReference type="KEGG" id="upl:DSM104440_02324"/>
<evidence type="ECO:0000259" key="5">
    <source>
        <dbReference type="SMART" id="SM00062"/>
    </source>
</evidence>
<evidence type="ECO:0000256" key="1">
    <source>
        <dbReference type="ARBA" id="ARBA00004339"/>
    </source>
</evidence>
<keyword evidence="4" id="KW-0998">Cell outer membrane</keyword>
<evidence type="ECO:0000256" key="2">
    <source>
        <dbReference type="ARBA" id="ARBA00007734"/>
    </source>
</evidence>
<dbReference type="Proteomes" id="UP000503096">
    <property type="component" value="Chromosome"/>
</dbReference>
<organism evidence="6 7">
    <name type="scientific">Usitatibacter palustris</name>
    <dbReference type="NCBI Taxonomy" id="2732487"/>
    <lineage>
        <taxon>Bacteria</taxon>
        <taxon>Pseudomonadati</taxon>
        <taxon>Pseudomonadota</taxon>
        <taxon>Betaproteobacteria</taxon>
        <taxon>Nitrosomonadales</taxon>
        <taxon>Usitatibacteraceae</taxon>
        <taxon>Usitatibacter</taxon>
    </lineage>
</organism>
<evidence type="ECO:0000313" key="7">
    <source>
        <dbReference type="Proteomes" id="UP000503096"/>
    </source>
</evidence>
<dbReference type="PANTHER" id="PTHR35936">
    <property type="entry name" value="MEMBRANE-BOUND LYTIC MUREIN TRANSGLYCOSYLASE F"/>
    <property type="match status" value="1"/>
</dbReference>
<dbReference type="InterPro" id="IPR001638">
    <property type="entry name" value="Solute-binding_3/MltF_N"/>
</dbReference>
<dbReference type="NCBIfam" id="NF008112">
    <property type="entry name" value="PRK10859.1"/>
    <property type="match status" value="1"/>
</dbReference>
<dbReference type="GO" id="GO:0000270">
    <property type="term" value="P:peptidoglycan metabolic process"/>
    <property type="evidence" value="ECO:0007669"/>
    <property type="project" value="InterPro"/>
</dbReference>